<dbReference type="EMBL" id="GBXM01050771">
    <property type="protein sequence ID" value="JAH57806.1"/>
    <property type="molecule type" value="Transcribed_RNA"/>
</dbReference>
<accession>A0A0E9TW86</accession>
<keyword evidence="1" id="KW-0812">Transmembrane</keyword>
<protein>
    <submittedName>
        <fullName evidence="2">Uncharacterized protein</fullName>
    </submittedName>
</protein>
<organism evidence="2">
    <name type="scientific">Anguilla anguilla</name>
    <name type="common">European freshwater eel</name>
    <name type="synonym">Muraena anguilla</name>
    <dbReference type="NCBI Taxonomy" id="7936"/>
    <lineage>
        <taxon>Eukaryota</taxon>
        <taxon>Metazoa</taxon>
        <taxon>Chordata</taxon>
        <taxon>Craniata</taxon>
        <taxon>Vertebrata</taxon>
        <taxon>Euteleostomi</taxon>
        <taxon>Actinopterygii</taxon>
        <taxon>Neopterygii</taxon>
        <taxon>Teleostei</taxon>
        <taxon>Anguilliformes</taxon>
        <taxon>Anguillidae</taxon>
        <taxon>Anguilla</taxon>
    </lineage>
</organism>
<sequence>MHVVMLSVSADMNASVHCFVSGTFAIYFTDFVDLILHS</sequence>
<proteinExistence type="predicted"/>
<dbReference type="AlphaFoldDB" id="A0A0E9TW86"/>
<keyword evidence="1" id="KW-1133">Transmembrane helix</keyword>
<name>A0A0E9TW86_ANGAN</name>
<evidence type="ECO:0000256" key="1">
    <source>
        <dbReference type="SAM" id="Phobius"/>
    </source>
</evidence>
<evidence type="ECO:0000313" key="2">
    <source>
        <dbReference type="EMBL" id="JAH57806.1"/>
    </source>
</evidence>
<feature type="transmembrane region" description="Helical" evidence="1">
    <location>
        <begin position="14"/>
        <end position="36"/>
    </location>
</feature>
<reference evidence="2" key="2">
    <citation type="journal article" date="2015" name="Fish Shellfish Immunol.">
        <title>Early steps in the European eel (Anguilla anguilla)-Vibrio vulnificus interaction in the gills: Role of the RtxA13 toxin.</title>
        <authorList>
            <person name="Callol A."/>
            <person name="Pajuelo D."/>
            <person name="Ebbesson L."/>
            <person name="Teles M."/>
            <person name="MacKenzie S."/>
            <person name="Amaro C."/>
        </authorList>
    </citation>
    <scope>NUCLEOTIDE SEQUENCE</scope>
</reference>
<reference evidence="2" key="1">
    <citation type="submission" date="2014-11" db="EMBL/GenBank/DDBJ databases">
        <authorList>
            <person name="Amaro Gonzalez C."/>
        </authorList>
    </citation>
    <scope>NUCLEOTIDE SEQUENCE</scope>
</reference>
<keyword evidence="1" id="KW-0472">Membrane</keyword>